<dbReference type="Pfam" id="PF00535">
    <property type="entry name" value="Glycos_transf_2"/>
    <property type="match status" value="1"/>
</dbReference>
<evidence type="ECO:0000313" key="3">
    <source>
        <dbReference type="EMBL" id="ARI76241.1"/>
    </source>
</evidence>
<keyword evidence="4" id="KW-1185">Reference proteome</keyword>
<dbReference type="GO" id="GO:0016758">
    <property type="term" value="F:hexosyltransferase activity"/>
    <property type="evidence" value="ECO:0007669"/>
    <property type="project" value="UniProtKB-ARBA"/>
</dbReference>
<dbReference type="KEGG" id="hmn:HM131_05055"/>
<organism evidence="3 4">
    <name type="scientific">Halobacillus mangrovi</name>
    <dbReference type="NCBI Taxonomy" id="402384"/>
    <lineage>
        <taxon>Bacteria</taxon>
        <taxon>Bacillati</taxon>
        <taxon>Bacillota</taxon>
        <taxon>Bacilli</taxon>
        <taxon>Bacillales</taxon>
        <taxon>Bacillaceae</taxon>
        <taxon>Halobacillus</taxon>
    </lineage>
</organism>
<dbReference type="RefSeq" id="WP_085028578.1">
    <property type="nucleotide sequence ID" value="NZ_CP020772.1"/>
</dbReference>
<dbReference type="EMBL" id="CP020772">
    <property type="protein sequence ID" value="ARI76241.1"/>
    <property type="molecule type" value="Genomic_DNA"/>
</dbReference>
<dbReference type="CDD" id="cd00761">
    <property type="entry name" value="Glyco_tranf_GTA_type"/>
    <property type="match status" value="1"/>
</dbReference>
<evidence type="ECO:0000256" key="1">
    <source>
        <dbReference type="ARBA" id="ARBA00006739"/>
    </source>
</evidence>
<dbReference type="SUPFAM" id="SSF53756">
    <property type="entry name" value="UDP-Glycosyltransferase/glycogen phosphorylase"/>
    <property type="match status" value="1"/>
</dbReference>
<protein>
    <recommendedName>
        <fullName evidence="2">Glycosyltransferase 2-like domain-containing protein</fullName>
    </recommendedName>
</protein>
<proteinExistence type="inferred from homology"/>
<dbReference type="InterPro" id="IPR001173">
    <property type="entry name" value="Glyco_trans_2-like"/>
</dbReference>
<name>A0A1W5ZSK5_9BACI</name>
<evidence type="ECO:0000313" key="4">
    <source>
        <dbReference type="Proteomes" id="UP000192527"/>
    </source>
</evidence>
<gene>
    <name evidence="3" type="ORF">HM131_05055</name>
</gene>
<accession>A0A1W5ZSK5</accession>
<comment type="similarity">
    <text evidence="1">Belongs to the glycosyltransferase 2 family.</text>
</comment>
<dbReference type="InterPro" id="IPR029044">
    <property type="entry name" value="Nucleotide-diphossugar_trans"/>
</dbReference>
<dbReference type="AlphaFoldDB" id="A0A1W5ZSK5"/>
<dbReference type="PANTHER" id="PTHR22916:SF3">
    <property type="entry name" value="UDP-GLCNAC:BETAGAL BETA-1,3-N-ACETYLGLUCOSAMINYLTRANSFERASE-LIKE PROTEIN 1"/>
    <property type="match status" value="1"/>
</dbReference>
<reference evidence="3 4" key="1">
    <citation type="submission" date="2017-04" db="EMBL/GenBank/DDBJ databases">
        <title>The whole genome sequencing and assembly of Halobacillus mangrovi strain.</title>
        <authorList>
            <person name="Lee S.-J."/>
            <person name="Park M.-K."/>
            <person name="Kim J.-Y."/>
            <person name="Lee Y.-J."/>
            <person name="Yi H."/>
            <person name="Bahn Y.-S."/>
            <person name="Kim J.F."/>
            <person name="Lee D.-W."/>
        </authorList>
    </citation>
    <scope>NUCLEOTIDE SEQUENCE [LARGE SCALE GENOMIC DNA]</scope>
    <source>
        <strain evidence="3 4">KTB 131</strain>
    </source>
</reference>
<dbReference type="STRING" id="402384.HM131_05055"/>
<dbReference type="OrthoDB" id="396512at2"/>
<evidence type="ECO:0000259" key="2">
    <source>
        <dbReference type="Pfam" id="PF00535"/>
    </source>
</evidence>
<sequence>MMNRTEILNRLQQVRKQKKELDTEQAISLPTKTHQPPVSNFKDGVSVIIPTYQGEEVIEKCLNSLHRQTLAKELFEVIIIMNGEKDSTEYLIQKFMKRNNMNNISMTYSSIASASSARNIGINRANRKYSLFLDDDDYLSDNYLEKMLSYATPENIVYSQIVNVDAQGKIDAENPINKQIKKAAEQNKNDFPSLSMVATINACKLVPTHAVKKVKYDHTLKSGEDIVYFMDLFVENDLDFKVAPIEDEVIYFRVLRDNSVSRQGMTFDFFIKQRLDVIACLDRMLGKTEDKAKITFIRQKIHAQSAFLNRYLKENRDEREQVMEEIKKRELSYIPYPIINRGLANKLVISYCFPPYVDTAANVMAKRIRNMDEVVDVVYNKMDKVRKRDDNVSHLVNDLIEERIEIPSYPSFSNWKAIDHFSDLASKKINAEKKYDEVYSRAMWPGSHILAYKYKIENPEVKWVAEFSDPLLLDIHGKVREAKIEDETFLKQANKLIKKRFNLPSVKDSNLFLWCEYLPYLFADELVFTNENQLKYMIDSFPIQQVKKIVMEKAVVSAHPQVDHSYYELKEAAYQVDEDYVNFAYFGNFYSTRNLDDLFVGLENVSQTVRDHVKLHIFTGDPTPLREDLKGSEIEDHVEVNPYVSYTEFLNLTTKFDCLVVNDAKTKDSKPLNPYLPSKLSDYIGSGSKIWGIYEEGSILSSYRLSYKSELGNIEQATGVFEKAVNEKKDLLVTV</sequence>
<dbReference type="SUPFAM" id="SSF53448">
    <property type="entry name" value="Nucleotide-diphospho-sugar transferases"/>
    <property type="match status" value="1"/>
</dbReference>
<dbReference type="Proteomes" id="UP000192527">
    <property type="component" value="Chromosome"/>
</dbReference>
<dbReference type="Gene3D" id="3.90.550.10">
    <property type="entry name" value="Spore Coat Polysaccharide Biosynthesis Protein SpsA, Chain A"/>
    <property type="match status" value="1"/>
</dbReference>
<feature type="domain" description="Glycosyltransferase 2-like" evidence="2">
    <location>
        <begin position="46"/>
        <end position="175"/>
    </location>
</feature>
<dbReference type="PANTHER" id="PTHR22916">
    <property type="entry name" value="GLYCOSYLTRANSFERASE"/>
    <property type="match status" value="1"/>
</dbReference>